<accession>G7ZVA1</accession>
<dbReference type="HOGENOM" id="CLU_2982082_0_0_1"/>
<dbReference type="Proteomes" id="UP000002051">
    <property type="component" value="Chromosome 5"/>
</dbReference>
<dbReference type="AlphaFoldDB" id="G7ZVA1"/>
<gene>
    <name evidence="1" type="ordered locus">MTR_5g004890</name>
</gene>
<keyword evidence="3" id="KW-1185">Reference proteome</keyword>
<sequence>MTMTLALSTLQIRRHEYSGDLNTVILAILVGIGTLPRNANWLEERARAADAEKEEVGG</sequence>
<reference evidence="2" key="3">
    <citation type="submission" date="2015-04" db="UniProtKB">
        <authorList>
            <consortium name="EnsemblPlants"/>
        </authorList>
    </citation>
    <scope>IDENTIFICATION</scope>
    <source>
        <strain evidence="2">cv. Jemalong A17</strain>
    </source>
</reference>
<protein>
    <submittedName>
        <fullName evidence="1 2">Uncharacterized protein</fullName>
    </submittedName>
</protein>
<name>G7ZVA1_MEDTR</name>
<organism evidence="1 3">
    <name type="scientific">Medicago truncatula</name>
    <name type="common">Barrel medic</name>
    <name type="synonym">Medicago tribuloides</name>
    <dbReference type="NCBI Taxonomy" id="3880"/>
    <lineage>
        <taxon>Eukaryota</taxon>
        <taxon>Viridiplantae</taxon>
        <taxon>Streptophyta</taxon>
        <taxon>Embryophyta</taxon>
        <taxon>Tracheophyta</taxon>
        <taxon>Spermatophyta</taxon>
        <taxon>Magnoliopsida</taxon>
        <taxon>eudicotyledons</taxon>
        <taxon>Gunneridae</taxon>
        <taxon>Pentapetalae</taxon>
        <taxon>rosids</taxon>
        <taxon>fabids</taxon>
        <taxon>Fabales</taxon>
        <taxon>Fabaceae</taxon>
        <taxon>Papilionoideae</taxon>
        <taxon>50 kb inversion clade</taxon>
        <taxon>NPAAA clade</taxon>
        <taxon>Hologalegina</taxon>
        <taxon>IRL clade</taxon>
        <taxon>Trifolieae</taxon>
        <taxon>Medicago</taxon>
    </lineage>
</organism>
<evidence type="ECO:0000313" key="1">
    <source>
        <dbReference type="EMBL" id="KEH27319.1"/>
    </source>
</evidence>
<evidence type="ECO:0000313" key="2">
    <source>
        <dbReference type="EnsemblPlants" id="KEH27319"/>
    </source>
</evidence>
<proteinExistence type="predicted"/>
<reference evidence="1 3" key="1">
    <citation type="journal article" date="2011" name="Nature">
        <title>The Medicago genome provides insight into the evolution of rhizobial symbioses.</title>
        <authorList>
            <person name="Young N.D."/>
            <person name="Debelle F."/>
            <person name="Oldroyd G.E."/>
            <person name="Geurts R."/>
            <person name="Cannon S.B."/>
            <person name="Udvardi M.K."/>
            <person name="Benedito V.A."/>
            <person name="Mayer K.F."/>
            <person name="Gouzy J."/>
            <person name="Schoof H."/>
            <person name="Van de Peer Y."/>
            <person name="Proost S."/>
            <person name="Cook D.R."/>
            <person name="Meyers B.C."/>
            <person name="Spannagl M."/>
            <person name="Cheung F."/>
            <person name="De Mita S."/>
            <person name="Krishnakumar V."/>
            <person name="Gundlach H."/>
            <person name="Zhou S."/>
            <person name="Mudge J."/>
            <person name="Bharti A.K."/>
            <person name="Murray J.D."/>
            <person name="Naoumkina M.A."/>
            <person name="Rosen B."/>
            <person name="Silverstein K.A."/>
            <person name="Tang H."/>
            <person name="Rombauts S."/>
            <person name="Zhao P.X."/>
            <person name="Zhou P."/>
            <person name="Barbe V."/>
            <person name="Bardou P."/>
            <person name="Bechner M."/>
            <person name="Bellec A."/>
            <person name="Berger A."/>
            <person name="Berges H."/>
            <person name="Bidwell S."/>
            <person name="Bisseling T."/>
            <person name="Choisne N."/>
            <person name="Couloux A."/>
            <person name="Denny R."/>
            <person name="Deshpande S."/>
            <person name="Dai X."/>
            <person name="Doyle J.J."/>
            <person name="Dudez A.M."/>
            <person name="Farmer A.D."/>
            <person name="Fouteau S."/>
            <person name="Franken C."/>
            <person name="Gibelin C."/>
            <person name="Gish J."/>
            <person name="Goldstein S."/>
            <person name="Gonzalez A.J."/>
            <person name="Green P.J."/>
            <person name="Hallab A."/>
            <person name="Hartog M."/>
            <person name="Hua A."/>
            <person name="Humphray S.J."/>
            <person name="Jeong D.H."/>
            <person name="Jing Y."/>
            <person name="Jocker A."/>
            <person name="Kenton S.M."/>
            <person name="Kim D.J."/>
            <person name="Klee K."/>
            <person name="Lai H."/>
            <person name="Lang C."/>
            <person name="Lin S."/>
            <person name="Macmil S.L."/>
            <person name="Magdelenat G."/>
            <person name="Matthews L."/>
            <person name="McCorrison J."/>
            <person name="Monaghan E.L."/>
            <person name="Mun J.H."/>
            <person name="Najar F.Z."/>
            <person name="Nicholson C."/>
            <person name="Noirot C."/>
            <person name="O'Bleness M."/>
            <person name="Paule C.R."/>
            <person name="Poulain J."/>
            <person name="Prion F."/>
            <person name="Qin B."/>
            <person name="Qu C."/>
            <person name="Retzel E.F."/>
            <person name="Riddle C."/>
            <person name="Sallet E."/>
            <person name="Samain S."/>
            <person name="Samson N."/>
            <person name="Sanders I."/>
            <person name="Saurat O."/>
            <person name="Scarpelli C."/>
            <person name="Schiex T."/>
            <person name="Segurens B."/>
            <person name="Severin A.J."/>
            <person name="Sherrier D.J."/>
            <person name="Shi R."/>
            <person name="Sims S."/>
            <person name="Singer S.R."/>
            <person name="Sinharoy S."/>
            <person name="Sterck L."/>
            <person name="Viollet A."/>
            <person name="Wang B.B."/>
            <person name="Wang K."/>
            <person name="Wang M."/>
            <person name="Wang X."/>
            <person name="Warfsmann J."/>
            <person name="Weissenbach J."/>
            <person name="White D.D."/>
            <person name="White J.D."/>
            <person name="Wiley G.B."/>
            <person name="Wincker P."/>
            <person name="Xing Y."/>
            <person name="Yang L."/>
            <person name="Yao Z."/>
            <person name="Ying F."/>
            <person name="Zhai J."/>
            <person name="Zhou L."/>
            <person name="Zuber A."/>
            <person name="Denarie J."/>
            <person name="Dixon R.A."/>
            <person name="May G.D."/>
            <person name="Schwartz D.C."/>
            <person name="Rogers J."/>
            <person name="Quetier F."/>
            <person name="Town C.D."/>
            <person name="Roe B.A."/>
        </authorList>
    </citation>
    <scope>NUCLEOTIDE SEQUENCE [LARGE SCALE GENOMIC DNA]</scope>
    <source>
        <strain evidence="1">A17</strain>
        <strain evidence="2 3">cv. Jemalong A17</strain>
    </source>
</reference>
<dbReference type="EMBL" id="CM001221">
    <property type="protein sequence ID" value="KEH27319.1"/>
    <property type="molecule type" value="Genomic_DNA"/>
</dbReference>
<reference evidence="1 3" key="2">
    <citation type="journal article" date="2014" name="BMC Genomics">
        <title>An improved genome release (version Mt4.0) for the model legume Medicago truncatula.</title>
        <authorList>
            <person name="Tang H."/>
            <person name="Krishnakumar V."/>
            <person name="Bidwell S."/>
            <person name="Rosen B."/>
            <person name="Chan A."/>
            <person name="Zhou S."/>
            <person name="Gentzbittel L."/>
            <person name="Childs K.L."/>
            <person name="Yandell M."/>
            <person name="Gundlach H."/>
            <person name="Mayer K.F."/>
            <person name="Schwartz D.C."/>
            <person name="Town C.D."/>
        </authorList>
    </citation>
    <scope>GENOME REANNOTATION</scope>
    <source>
        <strain evidence="1">A17</strain>
        <strain evidence="2 3">cv. Jemalong A17</strain>
    </source>
</reference>
<evidence type="ECO:0000313" key="3">
    <source>
        <dbReference type="Proteomes" id="UP000002051"/>
    </source>
</evidence>
<dbReference type="PaxDb" id="3880-AES83139"/>
<dbReference type="EnsemblPlants" id="KEH27319">
    <property type="protein sequence ID" value="KEH27319"/>
    <property type="gene ID" value="MTR_5g004890"/>
</dbReference>